<feature type="transmembrane region" description="Helical" evidence="1">
    <location>
        <begin position="331"/>
        <end position="352"/>
    </location>
</feature>
<reference evidence="2" key="1">
    <citation type="submission" date="2018-03" db="EMBL/GenBank/DDBJ databases">
        <authorList>
            <person name="Guldener U."/>
        </authorList>
    </citation>
    <scope>NUCLEOTIDE SEQUENCE</scope>
</reference>
<dbReference type="Proteomes" id="UP001187682">
    <property type="component" value="Unassembled WGS sequence"/>
</dbReference>
<keyword evidence="1" id="KW-1133">Transmembrane helix</keyword>
<gene>
    <name evidence="2" type="ORF">DNG_00915</name>
</gene>
<keyword evidence="1" id="KW-0472">Membrane</keyword>
<evidence type="ECO:0000313" key="2">
    <source>
        <dbReference type="EMBL" id="SPN97401.1"/>
    </source>
</evidence>
<dbReference type="EMBL" id="ONZQ02000001">
    <property type="protein sequence ID" value="SPN97401.1"/>
    <property type="molecule type" value="Genomic_DNA"/>
</dbReference>
<accession>A0AAE8MQR2</accession>
<keyword evidence="1" id="KW-0812">Transmembrane</keyword>
<evidence type="ECO:0000313" key="3">
    <source>
        <dbReference type="Proteomes" id="UP001187682"/>
    </source>
</evidence>
<feature type="transmembrane region" description="Helical" evidence="1">
    <location>
        <begin position="372"/>
        <end position="391"/>
    </location>
</feature>
<feature type="transmembrane region" description="Helical" evidence="1">
    <location>
        <begin position="403"/>
        <end position="422"/>
    </location>
</feature>
<keyword evidence="3" id="KW-1185">Reference proteome</keyword>
<dbReference type="AlphaFoldDB" id="A0AAE8MQR2"/>
<protein>
    <submittedName>
        <fullName evidence="2">Related to integral membrane protein</fullName>
    </submittedName>
</protein>
<evidence type="ECO:0000256" key="1">
    <source>
        <dbReference type="SAM" id="Phobius"/>
    </source>
</evidence>
<sequence length="449" mass="50009">MTSTPPPTGSYREWAPTYPVKPESPHFSDGFYAERRSPRGPVPFLNATRAYFPLHLPVPPRRPAAPLAPIARLWRSRDNRKGRHAAVVTSEQIRDGRIELPAATNTLREIGKGLWRMVVRYPVWDISYDVAVFFTIGSVVWCINGFFAWLPLAAPDTEFPGETGWGGGLTGFIGATIFEAGSVLMVLEAVNEDRTGCFGWALEQVLDREVIRLRGNGHRGRGEEHCRHHHPHRLSFLRPRPTTSQPLSELALQPISTATDDATLVGSEKLGRTRRWSWCPSWWELRTHYFREIGFLASFTQLLGATIFWIAGISGLPVIQDRLKGKSLNGVYWAPQVVGGAGFIISSALIMLEVQERWYLPNLKSLGWHIGLWNFIGAIGFTLCGALGFGFSQSRPGVEYASTLSTFVGSWAFLIGSAIQWYESLAKYPVCIADSTSMPWAVDSKPDPV</sequence>
<feature type="transmembrane region" description="Helical" evidence="1">
    <location>
        <begin position="293"/>
        <end position="319"/>
    </location>
</feature>
<comment type="caution">
    <text evidence="2">The sequence shown here is derived from an EMBL/GenBank/DDBJ whole genome shotgun (WGS) entry which is preliminary data.</text>
</comment>
<feature type="transmembrane region" description="Helical" evidence="1">
    <location>
        <begin position="126"/>
        <end position="150"/>
    </location>
</feature>
<proteinExistence type="predicted"/>
<organism evidence="2 3">
    <name type="scientific">Cephalotrichum gorgonifer</name>
    <dbReference type="NCBI Taxonomy" id="2041049"/>
    <lineage>
        <taxon>Eukaryota</taxon>
        <taxon>Fungi</taxon>
        <taxon>Dikarya</taxon>
        <taxon>Ascomycota</taxon>
        <taxon>Pezizomycotina</taxon>
        <taxon>Sordariomycetes</taxon>
        <taxon>Hypocreomycetidae</taxon>
        <taxon>Microascales</taxon>
        <taxon>Microascaceae</taxon>
        <taxon>Cephalotrichum</taxon>
    </lineage>
</organism>
<name>A0AAE8MQR2_9PEZI</name>